<name>M3D8M0_SPHMS</name>
<evidence type="ECO:0000256" key="2">
    <source>
        <dbReference type="SAM" id="Phobius"/>
    </source>
</evidence>
<dbReference type="STRING" id="692275.M3D8M0"/>
<dbReference type="Pfam" id="PF11807">
    <property type="entry name" value="UstYa"/>
    <property type="match status" value="1"/>
</dbReference>
<dbReference type="PANTHER" id="PTHR33365:SF14">
    <property type="entry name" value="TAT PATHWAY SIGNAL SEQUENCE"/>
    <property type="match status" value="1"/>
</dbReference>
<keyword evidence="2" id="KW-1133">Transmembrane helix</keyword>
<gene>
    <name evidence="3" type="ORF">SEPMUDRAFT_148172</name>
</gene>
<dbReference type="InterPro" id="IPR021765">
    <property type="entry name" value="UstYa-like"/>
</dbReference>
<feature type="transmembrane region" description="Helical" evidence="2">
    <location>
        <begin position="53"/>
        <end position="81"/>
    </location>
</feature>
<dbReference type="eggNOG" id="ENOG502SR3W">
    <property type="taxonomic scope" value="Eukaryota"/>
</dbReference>
<organism evidence="3 4">
    <name type="scientific">Sphaerulina musiva (strain SO2202)</name>
    <name type="common">Poplar stem canker fungus</name>
    <name type="synonym">Septoria musiva</name>
    <dbReference type="NCBI Taxonomy" id="692275"/>
    <lineage>
        <taxon>Eukaryota</taxon>
        <taxon>Fungi</taxon>
        <taxon>Dikarya</taxon>
        <taxon>Ascomycota</taxon>
        <taxon>Pezizomycotina</taxon>
        <taxon>Dothideomycetes</taxon>
        <taxon>Dothideomycetidae</taxon>
        <taxon>Mycosphaerellales</taxon>
        <taxon>Mycosphaerellaceae</taxon>
        <taxon>Sphaerulina</taxon>
    </lineage>
</organism>
<dbReference type="RefSeq" id="XP_016762591.1">
    <property type="nucleotide sequence ID" value="XM_016904755.1"/>
</dbReference>
<dbReference type="AlphaFoldDB" id="M3D8M0"/>
<dbReference type="GeneID" id="27901892"/>
<proteinExistence type="inferred from homology"/>
<sequence length="344" mass="39836">MWWLMTRWTRSQYTAISQNSLLTEDDPEIGDALKEGREREVRRKWQIKPAMKCNFSGVLILVAGAALLIALTIQCTIWYLLSRGMPGLRPTEFSPLYRLFNNIHYEIATIRTGHLATADAPDHIYRQPQSVEVHDAWVNLTDTAIFPITRNEVIRLGKDPDYAVKAPEEWGWPKDSYLASLEVFHHLHCLDVLRRNLLHHYHVYWGVRFGFSPNLVWTWHLTHCLDILRQHLMCNADTAMFIYSYVEGQTEPQGDFTVQKKCINFDQIHEWNYKKRQDNLLHSHEPPWRSRVAPIKELPPAPGVPRITNETVYVDYGDGLSVPTGVIPGLEGKEYCLGEIGEYT</sequence>
<dbReference type="EMBL" id="KB456262">
    <property type="protein sequence ID" value="EMF14470.1"/>
    <property type="molecule type" value="Genomic_DNA"/>
</dbReference>
<evidence type="ECO:0000313" key="4">
    <source>
        <dbReference type="Proteomes" id="UP000016931"/>
    </source>
</evidence>
<protein>
    <recommendedName>
        <fullName evidence="5">Tat pathway signal sequence</fullName>
    </recommendedName>
</protein>
<dbReference type="PANTHER" id="PTHR33365">
    <property type="entry name" value="YALI0B05434P"/>
    <property type="match status" value="1"/>
</dbReference>
<dbReference type="Proteomes" id="UP000016931">
    <property type="component" value="Unassembled WGS sequence"/>
</dbReference>
<evidence type="ECO:0000256" key="1">
    <source>
        <dbReference type="ARBA" id="ARBA00035112"/>
    </source>
</evidence>
<comment type="similarity">
    <text evidence="1">Belongs to the ustYa family.</text>
</comment>
<evidence type="ECO:0000313" key="3">
    <source>
        <dbReference type="EMBL" id="EMF14470.1"/>
    </source>
</evidence>
<reference evidence="3 4" key="1">
    <citation type="journal article" date="2012" name="PLoS Pathog.">
        <title>Diverse lifestyles and strategies of plant pathogenesis encoded in the genomes of eighteen Dothideomycetes fungi.</title>
        <authorList>
            <person name="Ohm R.A."/>
            <person name="Feau N."/>
            <person name="Henrissat B."/>
            <person name="Schoch C.L."/>
            <person name="Horwitz B.A."/>
            <person name="Barry K.W."/>
            <person name="Condon B.J."/>
            <person name="Copeland A.C."/>
            <person name="Dhillon B."/>
            <person name="Glaser F."/>
            <person name="Hesse C.N."/>
            <person name="Kosti I."/>
            <person name="LaButti K."/>
            <person name="Lindquist E.A."/>
            <person name="Lucas S."/>
            <person name="Salamov A.A."/>
            <person name="Bradshaw R.E."/>
            <person name="Ciuffetti L."/>
            <person name="Hamelin R.C."/>
            <person name="Kema G.H.J."/>
            <person name="Lawrence C."/>
            <person name="Scott J.A."/>
            <person name="Spatafora J.W."/>
            <person name="Turgeon B.G."/>
            <person name="de Wit P.J.G.M."/>
            <person name="Zhong S."/>
            <person name="Goodwin S.B."/>
            <person name="Grigoriev I.V."/>
        </authorList>
    </citation>
    <scope>NUCLEOTIDE SEQUENCE [LARGE SCALE GENOMIC DNA]</scope>
    <source>
        <strain evidence="3 4">SO2202</strain>
    </source>
</reference>
<keyword evidence="2" id="KW-0812">Transmembrane</keyword>
<dbReference type="GO" id="GO:0043386">
    <property type="term" value="P:mycotoxin biosynthetic process"/>
    <property type="evidence" value="ECO:0007669"/>
    <property type="project" value="InterPro"/>
</dbReference>
<dbReference type="OrthoDB" id="3644465at2759"/>
<accession>M3D8M0</accession>
<keyword evidence="2" id="KW-0472">Membrane</keyword>
<dbReference type="HOGENOM" id="CLU_042941_0_0_1"/>
<evidence type="ECO:0008006" key="5">
    <source>
        <dbReference type="Google" id="ProtNLM"/>
    </source>
</evidence>
<keyword evidence="4" id="KW-1185">Reference proteome</keyword>